<feature type="non-terminal residue" evidence="2">
    <location>
        <position position="1"/>
    </location>
</feature>
<organism evidence="3">
    <name type="scientific">Harpegnathos saltator</name>
    <name type="common">Jerdon's jumping ant</name>
    <dbReference type="NCBI Taxonomy" id="610380"/>
    <lineage>
        <taxon>Eukaryota</taxon>
        <taxon>Metazoa</taxon>
        <taxon>Ecdysozoa</taxon>
        <taxon>Arthropoda</taxon>
        <taxon>Hexapoda</taxon>
        <taxon>Insecta</taxon>
        <taxon>Pterygota</taxon>
        <taxon>Neoptera</taxon>
        <taxon>Endopterygota</taxon>
        <taxon>Hymenoptera</taxon>
        <taxon>Apocrita</taxon>
        <taxon>Aculeata</taxon>
        <taxon>Formicoidea</taxon>
        <taxon>Formicidae</taxon>
        <taxon>Ponerinae</taxon>
        <taxon>Ponerini</taxon>
        <taxon>Harpegnathos</taxon>
    </lineage>
</organism>
<dbReference type="OrthoDB" id="7554092at2759"/>
<keyword evidence="3" id="KW-1185">Reference proteome</keyword>
<evidence type="ECO:0000259" key="1">
    <source>
        <dbReference type="Pfam" id="PF14529"/>
    </source>
</evidence>
<dbReference type="InParanoid" id="E2C4K7"/>
<dbReference type="Pfam" id="PF14529">
    <property type="entry name" value="Exo_endo_phos_2"/>
    <property type="match status" value="1"/>
</dbReference>
<gene>
    <name evidence="2" type="ORF">EAI_12010</name>
</gene>
<accession>E2C4K7</accession>
<dbReference type="InterPro" id="IPR005135">
    <property type="entry name" value="Endo/exonuclease/phosphatase"/>
</dbReference>
<dbReference type="Proteomes" id="UP000008237">
    <property type="component" value="Unassembled WGS sequence"/>
</dbReference>
<reference evidence="2 3" key="1">
    <citation type="journal article" date="2010" name="Science">
        <title>Genomic comparison of the ants Camponotus floridanus and Harpegnathos saltator.</title>
        <authorList>
            <person name="Bonasio R."/>
            <person name="Zhang G."/>
            <person name="Ye C."/>
            <person name="Mutti N.S."/>
            <person name="Fang X."/>
            <person name="Qin N."/>
            <person name="Donahue G."/>
            <person name="Yang P."/>
            <person name="Li Q."/>
            <person name="Li C."/>
            <person name="Zhang P."/>
            <person name="Huang Z."/>
            <person name="Berger S.L."/>
            <person name="Reinberg D."/>
            <person name="Wang J."/>
            <person name="Liebig J."/>
        </authorList>
    </citation>
    <scope>NUCLEOTIDE SEQUENCE [LARGE SCALE GENOMIC DNA]</scope>
    <source>
        <strain evidence="2 3">R22 G/1</strain>
    </source>
</reference>
<dbReference type="EMBL" id="GL452498">
    <property type="protein sequence ID" value="EFN77124.1"/>
    <property type="molecule type" value="Genomic_DNA"/>
</dbReference>
<sequence>PVIIAGDFNAHSEGWGCSPRQRDRRGDTLIGWAAGLGFILMNEGSESPFVRPGGGASVTDWTWATPSAAGFFHEWKMEAEGETLSDHRHIVWTLRLPKPQQ</sequence>
<evidence type="ECO:0000313" key="2">
    <source>
        <dbReference type="EMBL" id="EFN77124.1"/>
    </source>
</evidence>
<proteinExistence type="predicted"/>
<protein>
    <recommendedName>
        <fullName evidence="1">Endonuclease/exonuclease/phosphatase domain-containing protein</fullName>
    </recommendedName>
</protein>
<evidence type="ECO:0000313" key="3">
    <source>
        <dbReference type="Proteomes" id="UP000008237"/>
    </source>
</evidence>
<dbReference type="AlphaFoldDB" id="E2C4K7"/>
<dbReference type="Gene3D" id="3.60.10.10">
    <property type="entry name" value="Endonuclease/exonuclease/phosphatase"/>
    <property type="match status" value="1"/>
</dbReference>
<dbReference type="SUPFAM" id="SSF56219">
    <property type="entry name" value="DNase I-like"/>
    <property type="match status" value="1"/>
</dbReference>
<feature type="domain" description="Endonuclease/exonuclease/phosphatase" evidence="1">
    <location>
        <begin position="1"/>
        <end position="90"/>
    </location>
</feature>
<dbReference type="InterPro" id="IPR036691">
    <property type="entry name" value="Endo/exonu/phosph_ase_sf"/>
</dbReference>
<feature type="non-terminal residue" evidence="2">
    <location>
        <position position="101"/>
    </location>
</feature>
<name>E2C4K7_HARSA</name>
<dbReference type="GO" id="GO:0003824">
    <property type="term" value="F:catalytic activity"/>
    <property type="evidence" value="ECO:0007669"/>
    <property type="project" value="InterPro"/>
</dbReference>